<protein>
    <submittedName>
        <fullName evidence="1">Uncharacterized protein</fullName>
    </submittedName>
</protein>
<evidence type="ECO:0000313" key="1">
    <source>
        <dbReference type="EMBL" id="KAF1973832.1"/>
    </source>
</evidence>
<organism evidence="1 2">
    <name type="scientific">Bimuria novae-zelandiae CBS 107.79</name>
    <dbReference type="NCBI Taxonomy" id="1447943"/>
    <lineage>
        <taxon>Eukaryota</taxon>
        <taxon>Fungi</taxon>
        <taxon>Dikarya</taxon>
        <taxon>Ascomycota</taxon>
        <taxon>Pezizomycotina</taxon>
        <taxon>Dothideomycetes</taxon>
        <taxon>Pleosporomycetidae</taxon>
        <taxon>Pleosporales</taxon>
        <taxon>Massarineae</taxon>
        <taxon>Didymosphaeriaceae</taxon>
        <taxon>Bimuria</taxon>
    </lineage>
</organism>
<dbReference type="EMBL" id="ML976678">
    <property type="protein sequence ID" value="KAF1973832.1"/>
    <property type="molecule type" value="Genomic_DNA"/>
</dbReference>
<reference evidence="1" key="1">
    <citation type="journal article" date="2020" name="Stud. Mycol.">
        <title>101 Dothideomycetes genomes: a test case for predicting lifestyles and emergence of pathogens.</title>
        <authorList>
            <person name="Haridas S."/>
            <person name="Albert R."/>
            <person name="Binder M."/>
            <person name="Bloem J."/>
            <person name="Labutti K."/>
            <person name="Salamov A."/>
            <person name="Andreopoulos B."/>
            <person name="Baker S."/>
            <person name="Barry K."/>
            <person name="Bills G."/>
            <person name="Bluhm B."/>
            <person name="Cannon C."/>
            <person name="Castanera R."/>
            <person name="Culley D."/>
            <person name="Daum C."/>
            <person name="Ezra D."/>
            <person name="Gonzalez J."/>
            <person name="Henrissat B."/>
            <person name="Kuo A."/>
            <person name="Liang C."/>
            <person name="Lipzen A."/>
            <person name="Lutzoni F."/>
            <person name="Magnuson J."/>
            <person name="Mondo S."/>
            <person name="Nolan M."/>
            <person name="Ohm R."/>
            <person name="Pangilinan J."/>
            <person name="Park H.-J."/>
            <person name="Ramirez L."/>
            <person name="Alfaro M."/>
            <person name="Sun H."/>
            <person name="Tritt A."/>
            <person name="Yoshinaga Y."/>
            <person name="Zwiers L.-H."/>
            <person name="Turgeon B."/>
            <person name="Goodwin S."/>
            <person name="Spatafora J."/>
            <person name="Crous P."/>
            <person name="Grigoriev I."/>
        </authorList>
    </citation>
    <scope>NUCLEOTIDE SEQUENCE</scope>
    <source>
        <strain evidence="1">CBS 107.79</strain>
    </source>
</reference>
<dbReference type="Proteomes" id="UP000800036">
    <property type="component" value="Unassembled WGS sequence"/>
</dbReference>
<keyword evidence="2" id="KW-1185">Reference proteome</keyword>
<sequence>MRVRNGRAAFHPSDPGQDFVWNQSRQHGLVARHPVIAASLSATSRFLPRPVPRHLTTAYLFAIRTAALPRRYLIDYLANKLPANGGPRALLVLSGTLAMRANAADELSHSVTDLPASLRLPENVQTRARCRCGRSVGPDMC</sequence>
<name>A0A6A5VCW6_9PLEO</name>
<evidence type="ECO:0000313" key="2">
    <source>
        <dbReference type="Proteomes" id="UP000800036"/>
    </source>
</evidence>
<dbReference type="AlphaFoldDB" id="A0A6A5VCW6"/>
<accession>A0A6A5VCW6</accession>
<proteinExistence type="predicted"/>
<gene>
    <name evidence="1" type="ORF">BU23DRAFT_124883</name>
</gene>